<reference evidence="1 2" key="1">
    <citation type="submission" date="2019-04" db="EMBL/GenBank/DDBJ databases">
        <authorList>
            <person name="Feng G."/>
            <person name="Zhu H."/>
        </authorList>
    </citation>
    <scope>NUCLEOTIDE SEQUENCE [LARGE SCALE GENOMIC DNA]</scope>
    <source>
        <strain evidence="1 2">6HR-1</strain>
    </source>
</reference>
<protein>
    <submittedName>
        <fullName evidence="1">Uncharacterized protein</fullName>
    </submittedName>
</protein>
<proteinExistence type="predicted"/>
<organism evidence="1 2">
    <name type="scientific">Methylobacterium nonmethylotrophicum</name>
    <dbReference type="NCBI Taxonomy" id="1141884"/>
    <lineage>
        <taxon>Bacteria</taxon>
        <taxon>Pseudomonadati</taxon>
        <taxon>Pseudomonadota</taxon>
        <taxon>Alphaproteobacteria</taxon>
        <taxon>Hyphomicrobiales</taxon>
        <taxon>Methylobacteriaceae</taxon>
        <taxon>Methylobacterium</taxon>
    </lineage>
</organism>
<sequence>MDKLVKRVTAVSLEAGGRQADVIYRASGKKRRKVSPLLKPFERIQRKLLESQEVGGREGLRLHEKSNRKRRDGWLADALENQIKSNRKAYNVARKALPGGVLPKA</sequence>
<comment type="caution">
    <text evidence="1">The sequence shown here is derived from an EMBL/GenBank/DDBJ whole genome shotgun (WGS) entry which is preliminary data.</text>
</comment>
<dbReference type="InterPro" id="IPR046279">
    <property type="entry name" value="DUF6312"/>
</dbReference>
<dbReference type="AlphaFoldDB" id="A0A4Z0NSA8"/>
<accession>A0A4Z0NSA8</accession>
<evidence type="ECO:0000313" key="1">
    <source>
        <dbReference type="EMBL" id="TGD98917.1"/>
    </source>
</evidence>
<name>A0A4Z0NSA8_9HYPH</name>
<dbReference type="EMBL" id="SRLB01000009">
    <property type="protein sequence ID" value="TGD98917.1"/>
    <property type="molecule type" value="Genomic_DNA"/>
</dbReference>
<evidence type="ECO:0000313" key="2">
    <source>
        <dbReference type="Proteomes" id="UP000297535"/>
    </source>
</evidence>
<dbReference type="Proteomes" id="UP000297535">
    <property type="component" value="Unassembled WGS sequence"/>
</dbReference>
<dbReference type="RefSeq" id="WP_135415156.1">
    <property type="nucleotide sequence ID" value="NZ_SRLB01000009.1"/>
</dbReference>
<dbReference type="OrthoDB" id="9256265at2"/>
<keyword evidence="2" id="KW-1185">Reference proteome</keyword>
<dbReference type="Pfam" id="PF19831">
    <property type="entry name" value="DUF6312"/>
    <property type="match status" value="1"/>
</dbReference>
<gene>
    <name evidence="1" type="ORF">EU555_13460</name>
</gene>